<comment type="catalytic activity">
    <reaction evidence="20">
        <text>[GlcNAc-(1-&gt;4)-Mur2Ac(oyl-L-Ala-gamma-D-Glu-L-Lys-D-Ala-D-Ala)](n)-di-trans,octa-cis-undecaprenyl diphosphate + beta-D-GlcNAc-(1-&gt;4)-Mur2Ac(oyl-L-Ala-gamma-D-Glu-L-Lys-D-Ala-D-Ala)-di-trans,octa-cis-undecaprenyl diphosphate = [GlcNAc-(1-&gt;4)-Mur2Ac(oyl-L-Ala-gamma-D-Glu-L-Lys-D-Ala-D-Ala)](n+1)-di-trans,octa-cis-undecaprenyl diphosphate + di-trans,octa-cis-undecaprenyl diphosphate + H(+)</text>
        <dbReference type="Rhea" id="RHEA:23708"/>
        <dbReference type="Rhea" id="RHEA-COMP:9602"/>
        <dbReference type="Rhea" id="RHEA-COMP:9603"/>
        <dbReference type="ChEBI" id="CHEBI:15378"/>
        <dbReference type="ChEBI" id="CHEBI:58405"/>
        <dbReference type="ChEBI" id="CHEBI:60033"/>
        <dbReference type="ChEBI" id="CHEBI:78435"/>
        <dbReference type="EC" id="2.4.99.28"/>
    </reaction>
</comment>
<dbReference type="PANTHER" id="PTHR30474:SF2">
    <property type="entry name" value="PEPTIDOGLYCAN GLYCOSYLTRANSFERASE FTSW-RELATED"/>
    <property type="match status" value="1"/>
</dbReference>
<evidence type="ECO:0000256" key="17">
    <source>
        <dbReference type="ARBA" id="ARBA00041185"/>
    </source>
</evidence>
<keyword evidence="5" id="KW-0328">Glycosyltransferase</keyword>
<comment type="similarity">
    <text evidence="16">Belongs to the SEDS family. FtsW subfamily.</text>
</comment>
<keyword evidence="4" id="KW-0132">Cell division</keyword>
<evidence type="ECO:0000256" key="5">
    <source>
        <dbReference type="ARBA" id="ARBA00022676"/>
    </source>
</evidence>
<accession>A0A4R4EM44</accession>
<dbReference type="NCBIfam" id="TIGR02614">
    <property type="entry name" value="ftsW"/>
    <property type="match status" value="1"/>
</dbReference>
<feature type="transmembrane region" description="Helical" evidence="22">
    <location>
        <begin position="288"/>
        <end position="308"/>
    </location>
</feature>
<evidence type="ECO:0000256" key="11">
    <source>
        <dbReference type="ARBA" id="ARBA00023136"/>
    </source>
</evidence>
<evidence type="ECO:0000256" key="16">
    <source>
        <dbReference type="ARBA" id="ARBA00038053"/>
    </source>
</evidence>
<keyword evidence="8" id="KW-0133">Cell shape</keyword>
<keyword evidence="12" id="KW-0131">Cell cycle</keyword>
<dbReference type="InterPro" id="IPR001182">
    <property type="entry name" value="FtsW/RodA"/>
</dbReference>
<dbReference type="GO" id="GO:0051301">
    <property type="term" value="P:cell division"/>
    <property type="evidence" value="ECO:0007669"/>
    <property type="project" value="UniProtKB-KW"/>
</dbReference>
<dbReference type="GO" id="GO:0008360">
    <property type="term" value="P:regulation of cell shape"/>
    <property type="evidence" value="ECO:0007669"/>
    <property type="project" value="UniProtKB-KW"/>
</dbReference>
<gene>
    <name evidence="23" type="primary">ftsW</name>
    <name evidence="23" type="ORF">E0485_06185</name>
</gene>
<evidence type="ECO:0000256" key="10">
    <source>
        <dbReference type="ARBA" id="ARBA00022989"/>
    </source>
</evidence>
<dbReference type="RefSeq" id="WP_132417103.1">
    <property type="nucleotide sequence ID" value="NZ_SKFG01000003.1"/>
</dbReference>
<keyword evidence="13" id="KW-0961">Cell wall biogenesis/degradation</keyword>
<feature type="transmembrane region" description="Helical" evidence="22">
    <location>
        <begin position="107"/>
        <end position="131"/>
    </location>
</feature>
<evidence type="ECO:0000256" key="12">
    <source>
        <dbReference type="ARBA" id="ARBA00023306"/>
    </source>
</evidence>
<keyword evidence="6" id="KW-0808">Transferase</keyword>
<evidence type="ECO:0000256" key="6">
    <source>
        <dbReference type="ARBA" id="ARBA00022679"/>
    </source>
</evidence>
<evidence type="ECO:0000256" key="8">
    <source>
        <dbReference type="ARBA" id="ARBA00022960"/>
    </source>
</evidence>
<evidence type="ECO:0000256" key="9">
    <source>
        <dbReference type="ARBA" id="ARBA00022984"/>
    </source>
</evidence>
<evidence type="ECO:0000256" key="15">
    <source>
        <dbReference type="ARBA" id="ARBA00033270"/>
    </source>
</evidence>
<proteinExistence type="inferred from homology"/>
<evidence type="ECO:0000256" key="22">
    <source>
        <dbReference type="SAM" id="Phobius"/>
    </source>
</evidence>
<feature type="transmembrane region" description="Helical" evidence="22">
    <location>
        <begin position="167"/>
        <end position="184"/>
    </location>
</feature>
<evidence type="ECO:0000256" key="18">
    <source>
        <dbReference type="ARBA" id="ARBA00041418"/>
    </source>
</evidence>
<reference evidence="23 24" key="1">
    <citation type="submission" date="2019-03" db="EMBL/GenBank/DDBJ databases">
        <authorList>
            <person name="Kim M.K.M."/>
        </authorList>
    </citation>
    <scope>NUCLEOTIDE SEQUENCE [LARGE SCALE GENOMIC DNA]</scope>
    <source>
        <strain evidence="23 24">18JY21-1</strain>
    </source>
</reference>
<feature type="transmembrane region" description="Helical" evidence="22">
    <location>
        <begin position="354"/>
        <end position="375"/>
    </location>
</feature>
<evidence type="ECO:0000313" key="24">
    <source>
        <dbReference type="Proteomes" id="UP000295418"/>
    </source>
</evidence>
<organism evidence="23 24">
    <name type="scientific">Paenibacillus albiflavus</name>
    <dbReference type="NCBI Taxonomy" id="2545760"/>
    <lineage>
        <taxon>Bacteria</taxon>
        <taxon>Bacillati</taxon>
        <taxon>Bacillota</taxon>
        <taxon>Bacilli</taxon>
        <taxon>Bacillales</taxon>
        <taxon>Paenibacillaceae</taxon>
        <taxon>Paenibacillus</taxon>
    </lineage>
</organism>
<comment type="function">
    <text evidence="21">Peptidoglycan polymerase that is essential for cell division.</text>
</comment>
<keyword evidence="7 22" id="KW-0812">Transmembrane</keyword>
<name>A0A4R4EM44_9BACL</name>
<comment type="pathway">
    <text evidence="2">Cell wall biogenesis; peptidoglycan biosynthesis.</text>
</comment>
<feature type="transmembrane region" description="Helical" evidence="22">
    <location>
        <begin position="320"/>
        <end position="342"/>
    </location>
</feature>
<dbReference type="EMBL" id="SKFG01000003">
    <property type="protein sequence ID" value="TCZ79445.1"/>
    <property type="molecule type" value="Genomic_DNA"/>
</dbReference>
<dbReference type="GO" id="GO:0032153">
    <property type="term" value="C:cell division site"/>
    <property type="evidence" value="ECO:0007669"/>
    <property type="project" value="TreeGrafter"/>
</dbReference>
<evidence type="ECO:0000256" key="1">
    <source>
        <dbReference type="ARBA" id="ARBA00004651"/>
    </source>
</evidence>
<dbReference type="OrthoDB" id="9812661at2"/>
<protein>
    <recommendedName>
        <fullName evidence="17">Probable peptidoglycan glycosyltransferase FtsW</fullName>
        <ecNumber evidence="19">2.4.99.28</ecNumber>
    </recommendedName>
    <alternativeName>
        <fullName evidence="18">Cell division protein FtsW</fullName>
    </alternativeName>
    <alternativeName>
        <fullName evidence="15">Cell wall polymerase</fullName>
    </alternativeName>
    <alternativeName>
        <fullName evidence="14">Peptidoglycan polymerase</fullName>
    </alternativeName>
</protein>
<keyword evidence="9" id="KW-0573">Peptidoglycan synthesis</keyword>
<feature type="transmembrane region" description="Helical" evidence="22">
    <location>
        <begin position="15"/>
        <end position="35"/>
    </location>
</feature>
<dbReference type="PANTHER" id="PTHR30474">
    <property type="entry name" value="CELL CYCLE PROTEIN"/>
    <property type="match status" value="1"/>
</dbReference>
<feature type="transmembrane region" description="Helical" evidence="22">
    <location>
        <begin position="143"/>
        <end position="161"/>
    </location>
</feature>
<evidence type="ECO:0000256" key="20">
    <source>
        <dbReference type="ARBA" id="ARBA00049902"/>
    </source>
</evidence>
<dbReference type="GO" id="GO:0015648">
    <property type="term" value="F:lipid-linked peptidoglycan transporter activity"/>
    <property type="evidence" value="ECO:0007669"/>
    <property type="project" value="TreeGrafter"/>
</dbReference>
<comment type="subcellular location">
    <subcellularLocation>
        <location evidence="1">Cell membrane</location>
        <topology evidence="1">Multi-pass membrane protein</topology>
    </subcellularLocation>
</comment>
<keyword evidence="11 22" id="KW-0472">Membrane</keyword>
<sequence>MSSTTTPLRKGTPDFLLLFLTFLLVCFGLVMIFSASSMTSAYTNGDPWGFTQKQIISVIVGIVGMIICMNIPLNKLKHLVPVSFIGVIILLFAVLMFGQVVNGARSWFMIAGFSLQPTEFAKLGIILYLSLLITNKDEKFRTFSRGLAPALVIVAFITGLIYLQNDLGSALILICCAGTVIFAGGAKLRHLVSVTLILSMLAGLFIGVTLISNAGLDAKDRDHKAGRILAFLEPDKYQAEESYQVTQSLYAFGHGGFTGTGYGQGVQKLHYIPEAHNDFIFATIGEEFGFLGSTLFLLTYLLFIWRGIIVSVRCKDKFGMLSGVGIMGMIGFQAFVNLGGVTQTIPLTGVTLPLISYGGTSMIVTLTAMGIVLGLSRNYNQIPTK</sequence>
<dbReference type="AlphaFoldDB" id="A0A4R4EM44"/>
<evidence type="ECO:0000256" key="7">
    <source>
        <dbReference type="ARBA" id="ARBA00022692"/>
    </source>
</evidence>
<evidence type="ECO:0000313" key="23">
    <source>
        <dbReference type="EMBL" id="TCZ79445.1"/>
    </source>
</evidence>
<dbReference type="Pfam" id="PF01098">
    <property type="entry name" value="FTSW_RODA_SPOVE"/>
    <property type="match status" value="1"/>
</dbReference>
<dbReference type="GO" id="GO:0071555">
    <property type="term" value="P:cell wall organization"/>
    <property type="evidence" value="ECO:0007669"/>
    <property type="project" value="UniProtKB-KW"/>
</dbReference>
<evidence type="ECO:0000256" key="3">
    <source>
        <dbReference type="ARBA" id="ARBA00022475"/>
    </source>
</evidence>
<evidence type="ECO:0000256" key="2">
    <source>
        <dbReference type="ARBA" id="ARBA00004752"/>
    </source>
</evidence>
<feature type="transmembrane region" description="Helical" evidence="22">
    <location>
        <begin position="55"/>
        <end position="73"/>
    </location>
</feature>
<dbReference type="GO" id="GO:0008955">
    <property type="term" value="F:peptidoglycan glycosyltransferase activity"/>
    <property type="evidence" value="ECO:0007669"/>
    <property type="project" value="UniProtKB-EC"/>
</dbReference>
<feature type="transmembrane region" description="Helical" evidence="22">
    <location>
        <begin position="80"/>
        <end position="101"/>
    </location>
</feature>
<feature type="transmembrane region" description="Helical" evidence="22">
    <location>
        <begin position="191"/>
        <end position="211"/>
    </location>
</feature>
<keyword evidence="3" id="KW-1003">Cell membrane</keyword>
<evidence type="ECO:0000256" key="19">
    <source>
        <dbReference type="ARBA" id="ARBA00044770"/>
    </source>
</evidence>
<dbReference type="EC" id="2.4.99.28" evidence="19"/>
<evidence type="ECO:0000256" key="4">
    <source>
        <dbReference type="ARBA" id="ARBA00022618"/>
    </source>
</evidence>
<evidence type="ECO:0000256" key="14">
    <source>
        <dbReference type="ARBA" id="ARBA00032370"/>
    </source>
</evidence>
<dbReference type="GO" id="GO:0005886">
    <property type="term" value="C:plasma membrane"/>
    <property type="evidence" value="ECO:0007669"/>
    <property type="project" value="UniProtKB-SubCell"/>
</dbReference>
<evidence type="ECO:0000256" key="21">
    <source>
        <dbReference type="ARBA" id="ARBA00049966"/>
    </source>
</evidence>
<dbReference type="GO" id="GO:0009252">
    <property type="term" value="P:peptidoglycan biosynthetic process"/>
    <property type="evidence" value="ECO:0007669"/>
    <property type="project" value="UniProtKB-KW"/>
</dbReference>
<comment type="caution">
    <text evidence="23">The sequence shown here is derived from an EMBL/GenBank/DDBJ whole genome shotgun (WGS) entry which is preliminary data.</text>
</comment>
<keyword evidence="10 22" id="KW-1133">Transmembrane helix</keyword>
<keyword evidence="24" id="KW-1185">Reference proteome</keyword>
<dbReference type="InterPro" id="IPR013437">
    <property type="entry name" value="FtsW"/>
</dbReference>
<dbReference type="Proteomes" id="UP000295418">
    <property type="component" value="Unassembled WGS sequence"/>
</dbReference>
<evidence type="ECO:0000256" key="13">
    <source>
        <dbReference type="ARBA" id="ARBA00023316"/>
    </source>
</evidence>